<keyword evidence="1" id="KW-0175">Coiled coil</keyword>
<keyword evidence="3" id="KW-1185">Reference proteome</keyword>
<dbReference type="Proteomes" id="UP000683925">
    <property type="component" value="Unassembled WGS sequence"/>
</dbReference>
<feature type="coiled-coil region" evidence="1">
    <location>
        <begin position="532"/>
        <end position="587"/>
    </location>
</feature>
<dbReference type="EMBL" id="CAJJDP010000061">
    <property type="protein sequence ID" value="CAD8173434.1"/>
    <property type="molecule type" value="Genomic_DNA"/>
</dbReference>
<evidence type="ECO:0000256" key="1">
    <source>
        <dbReference type="SAM" id="Coils"/>
    </source>
</evidence>
<evidence type="ECO:0008006" key="4">
    <source>
        <dbReference type="Google" id="ProtNLM"/>
    </source>
</evidence>
<reference evidence="2" key="1">
    <citation type="submission" date="2021-01" db="EMBL/GenBank/DDBJ databases">
        <authorList>
            <consortium name="Genoscope - CEA"/>
            <person name="William W."/>
        </authorList>
    </citation>
    <scope>NUCLEOTIDE SEQUENCE</scope>
</reference>
<organism evidence="2 3">
    <name type="scientific">Paramecium octaurelia</name>
    <dbReference type="NCBI Taxonomy" id="43137"/>
    <lineage>
        <taxon>Eukaryota</taxon>
        <taxon>Sar</taxon>
        <taxon>Alveolata</taxon>
        <taxon>Ciliophora</taxon>
        <taxon>Intramacronucleata</taxon>
        <taxon>Oligohymenophorea</taxon>
        <taxon>Peniculida</taxon>
        <taxon>Parameciidae</taxon>
        <taxon>Paramecium</taxon>
    </lineage>
</organism>
<evidence type="ECO:0000313" key="3">
    <source>
        <dbReference type="Proteomes" id="UP000683925"/>
    </source>
</evidence>
<gene>
    <name evidence="2" type="ORF">POCTA_138.1.T0620011</name>
</gene>
<dbReference type="OrthoDB" id="309408at2759"/>
<protein>
    <recommendedName>
        <fullName evidence="4">B30.2/SPRY domain-containing protein</fullName>
    </recommendedName>
</protein>
<sequence>MLSELDKKMCSRHKLEILTIDLKQSTAEEDKYLCIKCLMEKIDIQNMALVEETKTMIKQMKNEQLSYKLKEYQRKIENYREIQSQVKELKMSINNTLDKVQCNIDQKITQMENELEQSESKIQVSSFEEDVTLLSKNYKGSFSFELPKQLDKSIDDNSYVDSIQQQLQFIIKCPILIQINQTLEKTKVEDEHSEIKQLQLNSKKDENTQKTPSLNIQCNKHGKEIIMFNLNSDKTKLSRLACVECIQSNDPIKYTTINDANYKWNEYLGQTSDQVKQFQNQRCSKQIQIIQILEEIKQKYNSTISEIINKVNIQYSMFSQNDNNEQFNENMIYQMNIDQINELTEILSQTDKFQALFEKQFNIQKEDLNQFEMIQNNLGKLLQNDLLSTNKINMIIKEQSLNESVQEENHIQNQQSIKQLKLQVQHLKIYQDIIKDAQHQYEQIMLTINNLSTEFKDVQLQQFNQFVSQLDQDCSLIIKLTQFDKIQAELHQNKQDKEYLFDQIKQNENIIQLNQQMIIDFKKHDEEQIIIITDLKNQKEQLSIKLKEYELQEKQFEIKLQEKEGDLERCQKSIQKNEQIVQQLQQTVLQLFSKQLTFSTTYKHNNCSVTQNAKLIESVSGGWQCCMCDQMIPKNGVIQFAFKIIEMSYIMIGIGFKDIVQSKNYTDCYSLGGGTYNSHCQGYCYNHDQQDKNAKQIAFAFSTNDIIIVEVDIEKKYVKWTKQSTNESFTLTIDTSQDLYPCVHLYI</sequence>
<evidence type="ECO:0000313" key="2">
    <source>
        <dbReference type="EMBL" id="CAD8173434.1"/>
    </source>
</evidence>
<feature type="coiled-coil region" evidence="1">
    <location>
        <begin position="62"/>
        <end position="128"/>
    </location>
</feature>
<name>A0A8S1V993_PAROT</name>
<proteinExistence type="predicted"/>
<comment type="caution">
    <text evidence="2">The sequence shown here is derived from an EMBL/GenBank/DDBJ whole genome shotgun (WGS) entry which is preliminary data.</text>
</comment>
<dbReference type="AlphaFoldDB" id="A0A8S1V993"/>
<accession>A0A8S1V993</accession>
<dbReference type="OMA" id="NQYELIM"/>